<feature type="transmembrane region" description="Helical" evidence="8">
    <location>
        <begin position="121"/>
        <end position="142"/>
    </location>
</feature>
<evidence type="ECO:0000256" key="1">
    <source>
        <dbReference type="ARBA" id="ARBA00004141"/>
    </source>
</evidence>
<dbReference type="SUPFAM" id="SSF48317">
    <property type="entry name" value="Acid phosphatase/Vanadium-dependent haloperoxidase"/>
    <property type="match status" value="1"/>
</dbReference>
<evidence type="ECO:0000256" key="4">
    <source>
        <dbReference type="ARBA" id="ARBA00022801"/>
    </source>
</evidence>
<feature type="transmembrane region" description="Helical" evidence="8">
    <location>
        <begin position="249"/>
        <end position="268"/>
    </location>
</feature>
<reference evidence="10" key="1">
    <citation type="submission" date="2023-03" db="EMBL/GenBank/DDBJ databases">
        <authorList>
            <person name="Julca I."/>
        </authorList>
    </citation>
    <scope>NUCLEOTIDE SEQUENCE</scope>
</reference>
<dbReference type="GO" id="GO:0016020">
    <property type="term" value="C:membrane"/>
    <property type="evidence" value="ECO:0007669"/>
    <property type="project" value="UniProtKB-SubCell"/>
</dbReference>
<evidence type="ECO:0000313" key="10">
    <source>
        <dbReference type="EMBL" id="CAI9110639.1"/>
    </source>
</evidence>
<feature type="transmembrane region" description="Helical" evidence="8">
    <location>
        <begin position="81"/>
        <end position="101"/>
    </location>
</feature>
<comment type="similarity">
    <text evidence="2">Belongs to the PA-phosphatase related phosphoesterase family.</text>
</comment>
<feature type="region of interest" description="Disordered" evidence="7">
    <location>
        <begin position="349"/>
        <end position="376"/>
    </location>
</feature>
<organism evidence="10 11">
    <name type="scientific">Oldenlandia corymbosa var. corymbosa</name>
    <dbReference type="NCBI Taxonomy" id="529605"/>
    <lineage>
        <taxon>Eukaryota</taxon>
        <taxon>Viridiplantae</taxon>
        <taxon>Streptophyta</taxon>
        <taxon>Embryophyta</taxon>
        <taxon>Tracheophyta</taxon>
        <taxon>Spermatophyta</taxon>
        <taxon>Magnoliopsida</taxon>
        <taxon>eudicotyledons</taxon>
        <taxon>Gunneridae</taxon>
        <taxon>Pentapetalae</taxon>
        <taxon>asterids</taxon>
        <taxon>lamiids</taxon>
        <taxon>Gentianales</taxon>
        <taxon>Rubiaceae</taxon>
        <taxon>Rubioideae</taxon>
        <taxon>Spermacoceae</taxon>
        <taxon>Hedyotis-Oldenlandia complex</taxon>
        <taxon>Oldenlandia</taxon>
    </lineage>
</organism>
<dbReference type="SMART" id="SM00014">
    <property type="entry name" value="acidPPc"/>
    <property type="match status" value="1"/>
</dbReference>
<protein>
    <submittedName>
        <fullName evidence="10">OLC1v1010701C2</fullName>
    </submittedName>
</protein>
<feature type="domain" description="Phosphatidic acid phosphatase type 2/haloperoxidase" evidence="9">
    <location>
        <begin position="158"/>
        <end position="295"/>
    </location>
</feature>
<feature type="transmembrane region" description="Helical" evidence="8">
    <location>
        <begin position="154"/>
        <end position="172"/>
    </location>
</feature>
<dbReference type="AlphaFoldDB" id="A0AAV1DUY7"/>
<dbReference type="PANTHER" id="PTHR10165:SF203">
    <property type="entry name" value="LIPID PHOSPHATE PHOSPHATASE 3, CHLOROPLASTIC-RELATED"/>
    <property type="match status" value="1"/>
</dbReference>
<keyword evidence="11" id="KW-1185">Reference proteome</keyword>
<comment type="subcellular location">
    <subcellularLocation>
        <location evidence="1">Membrane</location>
        <topology evidence="1">Multi-pass membrane protein</topology>
    </subcellularLocation>
</comment>
<feature type="transmembrane region" description="Helical" evidence="8">
    <location>
        <begin position="219"/>
        <end position="237"/>
    </location>
</feature>
<evidence type="ECO:0000256" key="3">
    <source>
        <dbReference type="ARBA" id="ARBA00022692"/>
    </source>
</evidence>
<dbReference type="EMBL" id="OX459123">
    <property type="protein sequence ID" value="CAI9110639.1"/>
    <property type="molecule type" value="Genomic_DNA"/>
</dbReference>
<feature type="compositionally biased region" description="Polar residues" evidence="7">
    <location>
        <begin position="349"/>
        <end position="367"/>
    </location>
</feature>
<keyword evidence="6 8" id="KW-0472">Membrane</keyword>
<evidence type="ECO:0000256" key="2">
    <source>
        <dbReference type="ARBA" id="ARBA00008816"/>
    </source>
</evidence>
<dbReference type="Proteomes" id="UP001161247">
    <property type="component" value="Chromosome 6"/>
</dbReference>
<dbReference type="InterPro" id="IPR000326">
    <property type="entry name" value="PAP2/HPO"/>
</dbReference>
<proteinExistence type="inferred from homology"/>
<evidence type="ECO:0000259" key="9">
    <source>
        <dbReference type="SMART" id="SM00014"/>
    </source>
</evidence>
<evidence type="ECO:0000256" key="5">
    <source>
        <dbReference type="ARBA" id="ARBA00022989"/>
    </source>
</evidence>
<dbReference type="PANTHER" id="PTHR10165">
    <property type="entry name" value="LIPID PHOSPHATE PHOSPHATASE"/>
    <property type="match status" value="1"/>
</dbReference>
<keyword evidence="5 8" id="KW-1133">Transmembrane helix</keyword>
<evidence type="ECO:0000256" key="6">
    <source>
        <dbReference type="ARBA" id="ARBA00023136"/>
    </source>
</evidence>
<dbReference type="FunFam" id="1.20.144.10:FF:000001">
    <property type="entry name" value="Lipid phosphate phosphatase 2"/>
    <property type="match status" value="1"/>
</dbReference>
<keyword evidence="3 8" id="KW-0812">Transmembrane</keyword>
<feature type="transmembrane region" description="Helical" evidence="8">
    <location>
        <begin position="280"/>
        <end position="299"/>
    </location>
</feature>
<dbReference type="GO" id="GO:0006644">
    <property type="term" value="P:phospholipid metabolic process"/>
    <property type="evidence" value="ECO:0007669"/>
    <property type="project" value="InterPro"/>
</dbReference>
<evidence type="ECO:0000256" key="8">
    <source>
        <dbReference type="SAM" id="Phobius"/>
    </source>
</evidence>
<accession>A0AAV1DUY7</accession>
<evidence type="ECO:0000313" key="11">
    <source>
        <dbReference type="Proteomes" id="UP001161247"/>
    </source>
</evidence>
<name>A0AAV1DUY7_OLDCO</name>
<dbReference type="Pfam" id="PF01569">
    <property type="entry name" value="PAP2"/>
    <property type="match status" value="1"/>
</dbReference>
<keyword evidence="4" id="KW-0378">Hydrolase</keyword>
<dbReference type="Gene3D" id="1.20.144.10">
    <property type="entry name" value="Phosphatidic acid phosphatase type 2/haloperoxidase"/>
    <property type="match status" value="1"/>
</dbReference>
<dbReference type="InterPro" id="IPR043216">
    <property type="entry name" value="PAP-like"/>
</dbReference>
<dbReference type="GO" id="GO:0008195">
    <property type="term" value="F:phosphatidate phosphatase activity"/>
    <property type="evidence" value="ECO:0007669"/>
    <property type="project" value="TreeGrafter"/>
</dbReference>
<dbReference type="CDD" id="cd03390">
    <property type="entry name" value="PAP2_containing_1_like"/>
    <property type="match status" value="1"/>
</dbReference>
<gene>
    <name evidence="10" type="ORF">OLC1_LOCUS18243</name>
</gene>
<evidence type="ECO:0000256" key="7">
    <source>
        <dbReference type="SAM" id="MobiDB-lite"/>
    </source>
</evidence>
<sequence length="376" mass="42511">MACWDLRSCFWLNNVRAAFSSQGLFNREQGVSALRNFWVAHRYQPLIQHLNQQSTMRQGQPGQHTVRTHGAMLARTHIHDWLILMLLFAAVIILNLISPFYRFIGKDMMDDLKYPMKQDTVPAWSVPIYSAVLPIVIFLFFYFRRRDVYDLHHAILGVLFSVLITAVITDAIKDSVGRPRPDFFWRCFPDGKDVYDRLGNVVCHGQKHLIDNGHKSFPSGHTSFSFAGLGFLSLYLSGKIKAFDSRGHVAKLCLVFLPLLVASLVGISRVDDYRHHWEDVFAGGLIGLVVATFCYLQFFPPPYHVHGWRTYAYIRVLEELQASELPTANAVNANNASTSNARVEHLQNERANSAASGPSLSIDSNTAVEDLETGRT</sequence>
<dbReference type="GO" id="GO:0046839">
    <property type="term" value="P:phospholipid dephosphorylation"/>
    <property type="evidence" value="ECO:0007669"/>
    <property type="project" value="TreeGrafter"/>
</dbReference>
<dbReference type="InterPro" id="IPR036938">
    <property type="entry name" value="PAP2/HPO_sf"/>
</dbReference>